<proteinExistence type="predicted"/>
<dbReference type="PATRIC" id="fig|134605.3.peg.1759"/>
<name>A0A133N875_9FUSO</name>
<dbReference type="InterPro" id="IPR012547">
    <property type="entry name" value="PDDEXK_9"/>
</dbReference>
<reference evidence="3" key="1">
    <citation type="submission" date="2016-01" db="EMBL/GenBank/DDBJ databases">
        <authorList>
            <person name="Mitreva M."/>
            <person name="Pepin K.H."/>
            <person name="Mihindukulasuriya K.A."/>
            <person name="Fulton R."/>
            <person name="Fronick C."/>
            <person name="O'Laughlin M."/>
            <person name="Miner T."/>
            <person name="Herter B."/>
            <person name="Rosa B.A."/>
            <person name="Cordes M."/>
            <person name="Tomlinson C."/>
            <person name="Wollam A."/>
            <person name="Palsikar V.B."/>
            <person name="Mardis E.R."/>
            <person name="Wilson R.K."/>
        </authorList>
    </citation>
    <scope>NUCLEOTIDE SEQUENCE [LARGE SCALE GENOMIC DNA]</scope>
    <source>
        <strain evidence="3">CMW8396</strain>
    </source>
</reference>
<organism evidence="2 3">
    <name type="scientific">Fusobacterium equinum</name>
    <dbReference type="NCBI Taxonomy" id="134605"/>
    <lineage>
        <taxon>Bacteria</taxon>
        <taxon>Fusobacteriati</taxon>
        <taxon>Fusobacteriota</taxon>
        <taxon>Fusobacteriia</taxon>
        <taxon>Fusobacteriales</taxon>
        <taxon>Fusobacteriaceae</taxon>
        <taxon>Fusobacterium</taxon>
    </lineage>
</organism>
<comment type="caution">
    <text evidence="2">The sequence shown here is derived from an EMBL/GenBank/DDBJ whole genome shotgun (WGS) entry which is preliminary data.</text>
</comment>
<dbReference type="InterPro" id="IPR018631">
    <property type="entry name" value="AAA-ATPase-like_dom"/>
</dbReference>
<sequence length="566" mass="67309">MSFFLFHDIIESKRKRGKKRMKKSLPIGITNFQELIQGNYYFIDKTKLIEDILQDGSKVTLFTRPRRFGKTLNMSMLQYFWDIHNAEANRKLFRGLHIESSPYFSEQGKYPVIFLSLKDIKERTWEECKKEIKKWLSDLYDKYHFLRDSFNQRDLKYFDDIWLGKEEGSYSNALKDLSKYLCRYYQKKVVILIDEYDTPIVSAYENGYYEEAIVFFRNLYSAALKDNEYLQVGVMTGILRVAKEGIFSGLNNLAVYGILDEKYSSSFGLTEKEVEQALHYYEMEYNLPEVKEWYDGYRFGKTEIYNPWSIISYIINQRIEPYWIGTSSNALINQMLEKARKEESDIFQKLENLFQGNFILQKIQKGSDFHDLVHVEEVWQLFLYSGYLTVAREEEQGFYQLKIPNKEVYSFFQESFIQKFLGNVTNFSALVVALTEKNWNRFEELLQTVLLNSLSYFDMSMEEEKIYHVFMIGLLSILQEHYYIHSNRESGYGRYDISIEPKEKNRAGFLLEFKIAKSEEELEKKAKEALLQIQEKRYDTEMKEKGIQEIVKLGIAFYGKKVKIKV</sequence>
<evidence type="ECO:0000313" key="2">
    <source>
        <dbReference type="EMBL" id="KXA12492.1"/>
    </source>
</evidence>
<dbReference type="SUPFAM" id="SSF52540">
    <property type="entry name" value="P-loop containing nucleoside triphosphate hydrolases"/>
    <property type="match status" value="1"/>
</dbReference>
<keyword evidence="3" id="KW-1185">Reference proteome</keyword>
<dbReference type="AlphaFoldDB" id="A0A133N875"/>
<dbReference type="Proteomes" id="UP000070617">
    <property type="component" value="Unassembled WGS sequence"/>
</dbReference>
<dbReference type="Pfam" id="PF08011">
    <property type="entry name" value="PDDEXK_9"/>
    <property type="match status" value="1"/>
</dbReference>
<gene>
    <name evidence="2" type="ORF">HMPREF3206_01778</name>
</gene>
<dbReference type="Pfam" id="PF09820">
    <property type="entry name" value="AAA-ATPase_like"/>
    <property type="match status" value="1"/>
</dbReference>
<evidence type="ECO:0000259" key="1">
    <source>
        <dbReference type="Pfam" id="PF09820"/>
    </source>
</evidence>
<dbReference type="EMBL" id="LRPX01000099">
    <property type="protein sequence ID" value="KXA12492.1"/>
    <property type="molecule type" value="Genomic_DNA"/>
</dbReference>
<protein>
    <recommendedName>
        <fullName evidence="1">AAA-ATPase-like domain-containing protein</fullName>
    </recommendedName>
</protein>
<dbReference type="Gene3D" id="3.40.50.300">
    <property type="entry name" value="P-loop containing nucleotide triphosphate hydrolases"/>
    <property type="match status" value="1"/>
</dbReference>
<dbReference type="PANTHER" id="PTHR34825">
    <property type="entry name" value="CONSERVED PROTEIN, WITH A WEAK D-GALACTARATE DEHYDRATASE/ALTRONATE HYDROLASE DOMAIN"/>
    <property type="match status" value="1"/>
</dbReference>
<dbReference type="STRING" id="134605.HMPREF3206_01778"/>
<accession>A0A133N875</accession>
<evidence type="ECO:0000313" key="3">
    <source>
        <dbReference type="Proteomes" id="UP000070617"/>
    </source>
</evidence>
<dbReference type="PANTHER" id="PTHR34825:SF1">
    <property type="entry name" value="AAA-ATPASE-LIKE DOMAIN-CONTAINING PROTEIN"/>
    <property type="match status" value="1"/>
</dbReference>
<feature type="domain" description="AAA-ATPase-like" evidence="1">
    <location>
        <begin position="26"/>
        <end position="247"/>
    </location>
</feature>
<dbReference type="InterPro" id="IPR027417">
    <property type="entry name" value="P-loop_NTPase"/>
</dbReference>